<evidence type="ECO:0000313" key="2">
    <source>
        <dbReference type="EMBL" id="KAF2461082.1"/>
    </source>
</evidence>
<feature type="non-terminal residue" evidence="2">
    <location>
        <position position="1"/>
    </location>
</feature>
<organism evidence="2 3">
    <name type="scientific">Lineolata rhizophorae</name>
    <dbReference type="NCBI Taxonomy" id="578093"/>
    <lineage>
        <taxon>Eukaryota</taxon>
        <taxon>Fungi</taxon>
        <taxon>Dikarya</taxon>
        <taxon>Ascomycota</taxon>
        <taxon>Pezizomycotina</taxon>
        <taxon>Dothideomycetes</taxon>
        <taxon>Dothideomycetes incertae sedis</taxon>
        <taxon>Lineolatales</taxon>
        <taxon>Lineolataceae</taxon>
        <taxon>Lineolata</taxon>
    </lineage>
</organism>
<name>A0A6A6PBC2_9PEZI</name>
<evidence type="ECO:0000256" key="1">
    <source>
        <dbReference type="SAM" id="MobiDB-lite"/>
    </source>
</evidence>
<accession>A0A6A6PBC2</accession>
<feature type="compositionally biased region" description="Polar residues" evidence="1">
    <location>
        <begin position="76"/>
        <end position="89"/>
    </location>
</feature>
<reference evidence="2" key="1">
    <citation type="journal article" date="2020" name="Stud. Mycol.">
        <title>101 Dothideomycetes genomes: a test case for predicting lifestyles and emergence of pathogens.</title>
        <authorList>
            <person name="Haridas S."/>
            <person name="Albert R."/>
            <person name="Binder M."/>
            <person name="Bloem J."/>
            <person name="Labutti K."/>
            <person name="Salamov A."/>
            <person name="Andreopoulos B."/>
            <person name="Baker S."/>
            <person name="Barry K."/>
            <person name="Bills G."/>
            <person name="Bluhm B."/>
            <person name="Cannon C."/>
            <person name="Castanera R."/>
            <person name="Culley D."/>
            <person name="Daum C."/>
            <person name="Ezra D."/>
            <person name="Gonzalez J."/>
            <person name="Henrissat B."/>
            <person name="Kuo A."/>
            <person name="Liang C."/>
            <person name="Lipzen A."/>
            <person name="Lutzoni F."/>
            <person name="Magnuson J."/>
            <person name="Mondo S."/>
            <person name="Nolan M."/>
            <person name="Ohm R."/>
            <person name="Pangilinan J."/>
            <person name="Park H.-J."/>
            <person name="Ramirez L."/>
            <person name="Alfaro M."/>
            <person name="Sun H."/>
            <person name="Tritt A."/>
            <person name="Yoshinaga Y."/>
            <person name="Zwiers L.-H."/>
            <person name="Turgeon B."/>
            <person name="Goodwin S."/>
            <person name="Spatafora J."/>
            <person name="Crous P."/>
            <person name="Grigoriev I."/>
        </authorList>
    </citation>
    <scope>NUCLEOTIDE SEQUENCE</scope>
    <source>
        <strain evidence="2">ATCC 16933</strain>
    </source>
</reference>
<feature type="compositionally biased region" description="Low complexity" evidence="1">
    <location>
        <begin position="260"/>
        <end position="272"/>
    </location>
</feature>
<dbReference type="EMBL" id="MU001672">
    <property type="protein sequence ID" value="KAF2461082.1"/>
    <property type="molecule type" value="Genomic_DNA"/>
</dbReference>
<evidence type="ECO:0000313" key="3">
    <source>
        <dbReference type="Proteomes" id="UP000799766"/>
    </source>
</evidence>
<dbReference type="AlphaFoldDB" id="A0A6A6PBC2"/>
<proteinExistence type="predicted"/>
<feature type="region of interest" description="Disordered" evidence="1">
    <location>
        <begin position="1"/>
        <end position="107"/>
    </location>
</feature>
<sequence length="332" mass="35425">SREHRAARGAAIAARRAAQLAGPQARTTPPVATVGWPPAAGALPRGERRERAHPCAARTRAEASPSPRRRTRATHRSSLQPSARISSPARSVVGRSTAPLPRPSFARPSSAIVARHHQGCRAASPSRRHTAPATAGLRSLVGNAHHTPRPQQRLCHRRDPLRPAGLQRAPACAPPAPPAFPPHAAAPAATSTGRAHTAHPTIQRARVACVAAPSSQPSGSLSAAISRTKISPYRARPARPCSHPASDLPFAARRLRRPNAAASAARCTRRPALPAASPHARTPPGDSNQRPAPSLHLAHRLLGSRETSLHRMRAQPQRFRRRLAPCKHRRCC</sequence>
<feature type="compositionally biased region" description="Low complexity" evidence="1">
    <location>
        <begin position="8"/>
        <end position="26"/>
    </location>
</feature>
<keyword evidence="3" id="KW-1185">Reference proteome</keyword>
<dbReference type="Proteomes" id="UP000799766">
    <property type="component" value="Unassembled WGS sequence"/>
</dbReference>
<feature type="region of interest" description="Disordered" evidence="1">
    <location>
        <begin position="260"/>
        <end position="293"/>
    </location>
</feature>
<protein>
    <submittedName>
        <fullName evidence="2">Uncharacterized protein</fullName>
    </submittedName>
</protein>
<gene>
    <name evidence="2" type="ORF">BDY21DRAFT_403317</name>
</gene>